<dbReference type="KEGG" id="cmd:B841_04430"/>
<name>S5T1D2_9CORY</name>
<evidence type="ECO:0000313" key="3">
    <source>
        <dbReference type="Proteomes" id="UP000015388"/>
    </source>
</evidence>
<dbReference type="STRING" id="1224163.B841_04430"/>
<feature type="signal peptide" evidence="1">
    <location>
        <begin position="1"/>
        <end position="27"/>
    </location>
</feature>
<dbReference type="AlphaFoldDB" id="S5T1D2"/>
<dbReference type="RefSeq" id="WP_020934298.1">
    <property type="nucleotide sequence ID" value="NC_021915.1"/>
</dbReference>
<feature type="chain" id="PRO_5004532253" description="Secreted protein" evidence="1">
    <location>
        <begin position="28"/>
        <end position="153"/>
    </location>
</feature>
<dbReference type="PATRIC" id="fig|1224163.3.peg.885"/>
<dbReference type="OrthoDB" id="4412688at2"/>
<accession>S5T1D2</accession>
<keyword evidence="1" id="KW-0732">Signal</keyword>
<evidence type="ECO:0008006" key="4">
    <source>
        <dbReference type="Google" id="ProtNLM"/>
    </source>
</evidence>
<proteinExistence type="predicted"/>
<keyword evidence="3" id="KW-1185">Reference proteome</keyword>
<sequence>MKLRTLAVSAAAAAAAASVALVPAAGASPLNLHTLLGMNEAAVSFVNDAHCDVFGPIVKASGMVNDGTTRGELITSLRNSLGDDQAVQVAATPTINAIGDKALECDVVQPDPLDPAALSSAVMNGDFTTIIDTLPSLSSQFNLDFDVPFPGLG</sequence>
<dbReference type="HOGENOM" id="CLU_149204_0_0_11"/>
<dbReference type="Proteomes" id="UP000015388">
    <property type="component" value="Chromosome"/>
</dbReference>
<reference evidence="2 3" key="1">
    <citation type="submission" date="2012-11" db="EMBL/GenBank/DDBJ databases">
        <title>The complete genome sequence of Corynebacterium maris Coryn-1 (=DSM 45190).</title>
        <authorList>
            <person name="Schaffert L."/>
            <person name="Albersmeier A."/>
            <person name="Kalinowski J."/>
            <person name="Ruckert C."/>
        </authorList>
    </citation>
    <scope>NUCLEOTIDE SEQUENCE [LARGE SCALE GENOMIC DNA]</scope>
    <source>
        <strain evidence="3">Coryn-1</strain>
    </source>
</reference>
<evidence type="ECO:0000256" key="1">
    <source>
        <dbReference type="SAM" id="SignalP"/>
    </source>
</evidence>
<evidence type="ECO:0000313" key="2">
    <source>
        <dbReference type="EMBL" id="AGS34365.1"/>
    </source>
</evidence>
<gene>
    <name evidence="2" type="ORF">B841_04430</name>
</gene>
<organism evidence="2 3">
    <name type="scientific">Corynebacterium maris DSM 45190</name>
    <dbReference type="NCBI Taxonomy" id="1224163"/>
    <lineage>
        <taxon>Bacteria</taxon>
        <taxon>Bacillati</taxon>
        <taxon>Actinomycetota</taxon>
        <taxon>Actinomycetes</taxon>
        <taxon>Mycobacteriales</taxon>
        <taxon>Corynebacteriaceae</taxon>
        <taxon>Corynebacterium</taxon>
    </lineage>
</organism>
<protein>
    <recommendedName>
        <fullName evidence="4">Secreted protein</fullName>
    </recommendedName>
</protein>
<dbReference type="EMBL" id="CP003924">
    <property type="protein sequence ID" value="AGS34365.1"/>
    <property type="molecule type" value="Genomic_DNA"/>
</dbReference>